<dbReference type="Proteomes" id="UP001303046">
    <property type="component" value="Unassembled WGS sequence"/>
</dbReference>
<sequence>MEDGARNDAELGILEYAVASDLIIANTQYRKRKSHLITYTSGGRKTNRFLDVTPTRSPTSAGFKSHPYRSFRRPTPFACHGLENLPFKAETSKD</sequence>
<reference evidence="3 4" key="1">
    <citation type="submission" date="2023-08" db="EMBL/GenBank/DDBJ databases">
        <title>A Necator americanus chromosomal reference genome.</title>
        <authorList>
            <person name="Ilik V."/>
            <person name="Petrzelkova K.J."/>
            <person name="Pardy F."/>
            <person name="Fuh T."/>
            <person name="Niatou-Singa F.S."/>
            <person name="Gouil Q."/>
            <person name="Baker L."/>
            <person name="Ritchie M.E."/>
            <person name="Jex A.R."/>
            <person name="Gazzola D."/>
            <person name="Li H."/>
            <person name="Toshio Fujiwara R."/>
            <person name="Zhan B."/>
            <person name="Aroian R.V."/>
            <person name="Pafco B."/>
            <person name="Schwarz E.M."/>
        </authorList>
    </citation>
    <scope>NUCLEOTIDE SEQUENCE [LARGE SCALE GENOMIC DNA]</scope>
    <source>
        <strain evidence="3 4">Aroian</strain>
        <tissue evidence="3">Whole animal</tissue>
    </source>
</reference>
<comment type="caution">
    <text evidence="3">The sequence shown here is derived from an EMBL/GenBank/DDBJ whole genome shotgun (WGS) entry which is preliminary data.</text>
</comment>
<evidence type="ECO:0000313" key="2">
    <source>
        <dbReference type="EMBL" id="KAK6763567.1"/>
    </source>
</evidence>
<organism evidence="3 4">
    <name type="scientific">Necator americanus</name>
    <name type="common">Human hookworm</name>
    <dbReference type="NCBI Taxonomy" id="51031"/>
    <lineage>
        <taxon>Eukaryota</taxon>
        <taxon>Metazoa</taxon>
        <taxon>Ecdysozoa</taxon>
        <taxon>Nematoda</taxon>
        <taxon>Chromadorea</taxon>
        <taxon>Rhabditida</taxon>
        <taxon>Rhabditina</taxon>
        <taxon>Rhabditomorpha</taxon>
        <taxon>Strongyloidea</taxon>
        <taxon>Ancylostomatidae</taxon>
        <taxon>Bunostominae</taxon>
        <taxon>Necator</taxon>
    </lineage>
</organism>
<dbReference type="EMBL" id="JAVFWL010000006">
    <property type="protein sequence ID" value="KAK6765088.1"/>
    <property type="molecule type" value="Genomic_DNA"/>
</dbReference>
<feature type="region of interest" description="Disordered" evidence="1">
    <location>
        <begin position="47"/>
        <end position="68"/>
    </location>
</feature>
<accession>A0ABR1ER59</accession>
<evidence type="ECO:0000256" key="1">
    <source>
        <dbReference type="SAM" id="MobiDB-lite"/>
    </source>
</evidence>
<proteinExistence type="predicted"/>
<evidence type="ECO:0000313" key="3">
    <source>
        <dbReference type="EMBL" id="KAK6765088.1"/>
    </source>
</evidence>
<protein>
    <submittedName>
        <fullName evidence="3">Uncharacterized protein</fullName>
    </submittedName>
</protein>
<keyword evidence="4" id="KW-1185">Reference proteome</keyword>
<dbReference type="EMBL" id="JAVFWL010000006">
    <property type="protein sequence ID" value="KAK6763567.1"/>
    <property type="molecule type" value="Genomic_DNA"/>
</dbReference>
<evidence type="ECO:0000313" key="4">
    <source>
        <dbReference type="Proteomes" id="UP001303046"/>
    </source>
</evidence>
<name>A0ABR1ER59_NECAM</name>
<gene>
    <name evidence="3" type="primary">Necator_chrX.g25305</name>
    <name evidence="2" type="synonym">Necator_chrX.g24208</name>
    <name evidence="2" type="ORF">RB195_024043</name>
    <name evidence="3" type="ORF">RB195_025139</name>
</gene>